<feature type="region of interest" description="Disordered" evidence="1">
    <location>
        <begin position="540"/>
        <end position="568"/>
    </location>
</feature>
<feature type="region of interest" description="Disordered" evidence="1">
    <location>
        <begin position="382"/>
        <end position="443"/>
    </location>
</feature>
<evidence type="ECO:0000256" key="1">
    <source>
        <dbReference type="SAM" id="MobiDB-lite"/>
    </source>
</evidence>
<feature type="compositionally biased region" description="Polar residues" evidence="1">
    <location>
        <begin position="675"/>
        <end position="689"/>
    </location>
</feature>
<protein>
    <submittedName>
        <fullName evidence="2">Uncharacterized protein</fullName>
    </submittedName>
</protein>
<sequence length="978" mass="95634">MGSRSSAGGAQHNPEAANTTGVRWAAQDAPRLSLDCGMGAGPAHTPPAAPGATDTPFIQFVPHPPVSSAVDPRQQLMPPVRPSLDTNSDALLDSPNTPSDGSSAGSGALAVRGGSAAAALALSTGEGPGGPRQLVTRVLRGRASLDAMLMFGALVRAVDEAGLAVGVPGLGPRLERIESGDLPAGEEGHPHHPCHQQAGQGDRDRAGGHGGQGGQGSAPGAEGTAPGESGGVRKGSHEEDASAPKPLWRGRRWSAAASVVPSAPVNVPAPSGAAAARAGDVTSGSGSAPQQSGGGGFTFSAPTVSSNSPHASGENSLPANSDTRLALGRHQQPQQQQPGPPTVQQSVDAQVLEMFVRLLTLTSTTGEAELLSSQLAGIDRSSVGAGSGPAPGSGGGAGGGGTGGAGGGRQGMARSASDRRGRHAQEGRLVGRRGRGRARGSGGNEVAAALAAASMGEGAASTTANSSAVGPGGSAPLLMLPAGAHANRRNSWDVPIAQPGALAAAAAAAAAILRASAGGTSIRSGGGGGGGGGGAAGGATSFNTGDASSSRILPLAPSPLGPGYGGESSGTPGLGGLVLVGALSRQFSRQLSQGVGTSATSLIRLPTGSGSIRDVLSRIQQHNNVETNGHSNSDSWSAHTGLASLFDVHLTAALRRNGAVRTFKRAVCGDPGNVSPRTSASSGLSQGTGSRAPGPDQLRAFVEMQQRRHNAARQAGMEGLVETLGSVGSPPHRAGAEGRQRGQGQGPAEERQGQSRSPPTGLQSGAGGAPQQPQASQGQGQGRSTARACSYCGVAVGPSGECACAARWAGSGQRRSLSLGHGGAWLPGAGQGGAAGGGGCGSGREPSLQMMLPAADEPVWTAASTGAAALATGPAGQQSRPQLLWGKQAGSGGGGGGAGPALAPLPLPAGMMASVPSASLEFSRYSWDTDWGPNLQGGRSGGGPGGGGGVEDDAFTCTNRSSFSQGTMGAMGTQYDLG</sequence>
<feature type="compositionally biased region" description="Gly residues" evidence="1">
    <location>
        <begin position="208"/>
        <end position="217"/>
    </location>
</feature>
<feature type="region of interest" description="Disordered" evidence="1">
    <location>
        <begin position="166"/>
        <end position="321"/>
    </location>
</feature>
<feature type="region of interest" description="Disordered" evidence="1">
    <location>
        <begin position="933"/>
        <end position="961"/>
    </location>
</feature>
<gene>
    <name evidence="2" type="ORF">GPECTOR_21g671</name>
</gene>
<dbReference type="OrthoDB" id="553080at2759"/>
<reference evidence="3" key="1">
    <citation type="journal article" date="2016" name="Nat. Commun.">
        <title>The Gonium pectorale genome demonstrates co-option of cell cycle regulation during the evolution of multicellularity.</title>
        <authorList>
            <person name="Hanschen E.R."/>
            <person name="Marriage T.N."/>
            <person name="Ferris P.J."/>
            <person name="Hamaji T."/>
            <person name="Toyoda A."/>
            <person name="Fujiyama A."/>
            <person name="Neme R."/>
            <person name="Noguchi H."/>
            <person name="Minakuchi Y."/>
            <person name="Suzuki M."/>
            <person name="Kawai-Toyooka H."/>
            <person name="Smith D.R."/>
            <person name="Sparks H."/>
            <person name="Anderson J."/>
            <person name="Bakaric R."/>
            <person name="Luria V."/>
            <person name="Karger A."/>
            <person name="Kirschner M.W."/>
            <person name="Durand P.M."/>
            <person name="Michod R.E."/>
            <person name="Nozaki H."/>
            <person name="Olson B.J."/>
        </authorList>
    </citation>
    <scope>NUCLEOTIDE SEQUENCE [LARGE SCALE GENOMIC DNA]</scope>
    <source>
        <strain evidence="3">NIES-2863</strain>
    </source>
</reference>
<dbReference type="EMBL" id="LSYV01000022">
    <property type="protein sequence ID" value="KXZ49445.1"/>
    <property type="molecule type" value="Genomic_DNA"/>
</dbReference>
<evidence type="ECO:0000313" key="3">
    <source>
        <dbReference type="Proteomes" id="UP000075714"/>
    </source>
</evidence>
<feature type="compositionally biased region" description="Polar residues" evidence="1">
    <location>
        <begin position="542"/>
        <end position="551"/>
    </location>
</feature>
<accession>A0A150GIE4</accession>
<evidence type="ECO:0000313" key="2">
    <source>
        <dbReference type="EMBL" id="KXZ49445.1"/>
    </source>
</evidence>
<dbReference type="Proteomes" id="UP000075714">
    <property type="component" value="Unassembled WGS sequence"/>
</dbReference>
<feature type="region of interest" description="Disordered" evidence="1">
    <location>
        <begin position="723"/>
        <end position="783"/>
    </location>
</feature>
<dbReference type="AlphaFoldDB" id="A0A150GIE4"/>
<feature type="compositionally biased region" description="Low complexity" evidence="1">
    <location>
        <begin position="769"/>
        <end position="778"/>
    </location>
</feature>
<feature type="compositionally biased region" description="Polar residues" evidence="1">
    <location>
        <begin position="84"/>
        <end position="100"/>
    </location>
</feature>
<feature type="compositionally biased region" description="Gly residues" evidence="1">
    <location>
        <begin position="938"/>
        <end position="949"/>
    </location>
</feature>
<feature type="compositionally biased region" description="Basic and acidic residues" evidence="1">
    <location>
        <begin position="416"/>
        <end position="426"/>
    </location>
</feature>
<name>A0A150GIE4_GONPE</name>
<comment type="caution">
    <text evidence="2">The sequence shown here is derived from an EMBL/GenBank/DDBJ whole genome shotgun (WGS) entry which is preliminary data.</text>
</comment>
<feature type="compositionally biased region" description="Polar residues" evidence="1">
    <location>
        <begin position="300"/>
        <end position="321"/>
    </location>
</feature>
<proteinExistence type="predicted"/>
<feature type="compositionally biased region" description="Low complexity" evidence="1">
    <location>
        <begin position="254"/>
        <end position="291"/>
    </location>
</feature>
<feature type="region of interest" description="Disordered" evidence="1">
    <location>
        <begin position="666"/>
        <end position="695"/>
    </location>
</feature>
<organism evidence="2 3">
    <name type="scientific">Gonium pectorale</name>
    <name type="common">Green alga</name>
    <dbReference type="NCBI Taxonomy" id="33097"/>
    <lineage>
        <taxon>Eukaryota</taxon>
        <taxon>Viridiplantae</taxon>
        <taxon>Chlorophyta</taxon>
        <taxon>core chlorophytes</taxon>
        <taxon>Chlorophyceae</taxon>
        <taxon>CS clade</taxon>
        <taxon>Chlamydomonadales</taxon>
        <taxon>Volvocaceae</taxon>
        <taxon>Gonium</taxon>
    </lineage>
</organism>
<keyword evidence="3" id="KW-1185">Reference proteome</keyword>
<feature type="region of interest" description="Disordered" evidence="1">
    <location>
        <begin position="1"/>
        <end position="109"/>
    </location>
</feature>
<feature type="compositionally biased region" description="Gly residues" evidence="1">
    <location>
        <begin position="385"/>
        <end position="410"/>
    </location>
</feature>